<keyword evidence="2 15" id="KW-0436">Ligase</keyword>
<evidence type="ECO:0000256" key="3">
    <source>
        <dbReference type="ARBA" id="ARBA00022618"/>
    </source>
</evidence>
<feature type="region of interest" description="Disordered" evidence="13">
    <location>
        <begin position="110"/>
        <end position="153"/>
    </location>
</feature>
<keyword evidence="7" id="KW-0227">DNA damage</keyword>
<dbReference type="Pfam" id="PF04679">
    <property type="entry name" value="DNA_ligase_A_C"/>
    <property type="match status" value="1"/>
</dbReference>
<evidence type="ECO:0000256" key="4">
    <source>
        <dbReference type="ARBA" id="ARBA00022705"/>
    </source>
</evidence>
<keyword evidence="6" id="KW-0547">Nucleotide-binding</keyword>
<dbReference type="Gene3D" id="3.30.470.30">
    <property type="entry name" value="DNA ligase/mRNA capping enzyme"/>
    <property type="match status" value="1"/>
</dbReference>
<feature type="domain" description="ATP-dependent DNA ligase family profile" evidence="14">
    <location>
        <begin position="372"/>
        <end position="500"/>
    </location>
</feature>
<sequence>MNRFAALLDRLGYEPRRNAKLRLLTDYFRHTPDPDRGYALAAMTGALMFKEAKPGLIRGLVEERTDPELFRMSYHYVGDLAETVALIWPAPGHEAAARVSNGADLPSPPLWGRVGEGGAAQDWNQEGANTPLPSPPPQGGRESAAPTVGHNNPPPHVPTLTEVIETLATTSKSDLPARVAEWMDALDETGRWALIKLITRELRVGVSARLAKTAVAQLGQIEPDEVELVWHGLEPPYESLFAWVEGRGLKPESGNPAPFRPSMLSHPLEDEDFTKLDASEFLAEWKWDGIRLQAAAGRGSDGRPVRRIYSRTGEDVSRAFPDLVEALDFEGAIDGELLIVREGRVQSFNVLQQRLNRKAVTPKLIAEFPAHLRVYDILFEGEEDLRPLPFAERRRRLEALVARLGDPRIDLSPMVPFETWEDLAAARADPASVGAGPDADAIEGCMVKRANSPYLPGRPKGYWYKWKRDPYLVDAVMMYGQRGHGKRSSFYSDYTFGVWRDGPNGEELVPVGKAYHGFTDEELVKLDRYVRNHTINRFGPVREVEYGKDRGLVLEVAFEGLQRSTRHKSGVAMRFPRINRIRWDKPAAEADRIETLEKILERGEQEVHPLKADGAKRKEA</sequence>
<keyword evidence="5" id="KW-0479">Metal-binding</keyword>
<evidence type="ECO:0000256" key="2">
    <source>
        <dbReference type="ARBA" id="ARBA00022598"/>
    </source>
</evidence>
<keyword evidence="11" id="KW-0131">Cell cycle</keyword>
<evidence type="ECO:0000256" key="5">
    <source>
        <dbReference type="ARBA" id="ARBA00022723"/>
    </source>
</evidence>
<dbReference type="InterPro" id="IPR012340">
    <property type="entry name" value="NA-bd_OB-fold"/>
</dbReference>
<keyword evidence="4" id="KW-0235">DNA replication</keyword>
<dbReference type="InterPro" id="IPR050191">
    <property type="entry name" value="ATP-dep_DNA_ligase"/>
</dbReference>
<evidence type="ECO:0000256" key="7">
    <source>
        <dbReference type="ARBA" id="ARBA00022763"/>
    </source>
</evidence>
<evidence type="ECO:0000256" key="11">
    <source>
        <dbReference type="ARBA" id="ARBA00023306"/>
    </source>
</evidence>
<evidence type="ECO:0000256" key="13">
    <source>
        <dbReference type="SAM" id="MobiDB-lite"/>
    </source>
</evidence>
<dbReference type="InterPro" id="IPR012309">
    <property type="entry name" value="DNA_ligase_ATP-dep_C"/>
</dbReference>
<evidence type="ECO:0000256" key="8">
    <source>
        <dbReference type="ARBA" id="ARBA00022840"/>
    </source>
</evidence>
<evidence type="ECO:0000256" key="1">
    <source>
        <dbReference type="ARBA" id="ARBA00012727"/>
    </source>
</evidence>
<dbReference type="RefSeq" id="WP_161724894.1">
    <property type="nucleotide sequence ID" value="NZ_JAAAXI010000015.1"/>
</dbReference>
<keyword evidence="3" id="KW-0132">Cell division</keyword>
<evidence type="ECO:0000256" key="10">
    <source>
        <dbReference type="ARBA" id="ARBA00023204"/>
    </source>
</evidence>
<dbReference type="InterPro" id="IPR012310">
    <property type="entry name" value="DNA_ligase_ATP-dep_cent"/>
</dbReference>
<keyword evidence="16" id="KW-1185">Reference proteome</keyword>
<reference evidence="15 16" key="1">
    <citation type="submission" date="2020-01" db="EMBL/GenBank/DDBJ databases">
        <title>Microvirga sp. nov., an arsenate reduction bacterium isolated from Tibet hotspring sediments.</title>
        <authorList>
            <person name="Yuan C.-G."/>
        </authorList>
    </citation>
    <scope>NUCLEOTIDE SEQUENCE [LARGE SCALE GENOMIC DNA]</scope>
    <source>
        <strain evidence="15 16">SYSU G3D203</strain>
    </source>
</reference>
<dbReference type="SUPFAM" id="SSF50249">
    <property type="entry name" value="Nucleic acid-binding proteins"/>
    <property type="match status" value="1"/>
</dbReference>
<comment type="catalytic activity">
    <reaction evidence="12">
        <text>ATP + (deoxyribonucleotide)n-3'-hydroxyl + 5'-phospho-(deoxyribonucleotide)m = (deoxyribonucleotide)n+m + AMP + diphosphate.</text>
        <dbReference type="EC" id="6.5.1.1"/>
    </reaction>
</comment>
<evidence type="ECO:0000256" key="6">
    <source>
        <dbReference type="ARBA" id="ARBA00022741"/>
    </source>
</evidence>
<evidence type="ECO:0000313" key="15">
    <source>
        <dbReference type="EMBL" id="NBJ26465.1"/>
    </source>
</evidence>
<dbReference type="Proteomes" id="UP000818323">
    <property type="component" value="Unassembled WGS sequence"/>
</dbReference>
<keyword evidence="9" id="KW-0233">DNA recombination</keyword>
<dbReference type="EC" id="6.5.1.1" evidence="1"/>
<dbReference type="NCBIfam" id="TIGR04120">
    <property type="entry name" value="DNA_lig_bact"/>
    <property type="match status" value="1"/>
</dbReference>
<dbReference type="InterPro" id="IPR026333">
    <property type="entry name" value="ATP_dep_DNA_lig_pp_1105_fam"/>
</dbReference>
<keyword evidence="8" id="KW-0067">ATP-binding</keyword>
<dbReference type="EMBL" id="JAAAXJ010000014">
    <property type="protein sequence ID" value="NBJ26465.1"/>
    <property type="molecule type" value="Genomic_DNA"/>
</dbReference>
<evidence type="ECO:0000256" key="12">
    <source>
        <dbReference type="ARBA" id="ARBA00034003"/>
    </source>
</evidence>
<organism evidence="15 16">
    <name type="scientific">Microvirga arsenatis</name>
    <dbReference type="NCBI Taxonomy" id="2692265"/>
    <lineage>
        <taxon>Bacteria</taxon>
        <taxon>Pseudomonadati</taxon>
        <taxon>Pseudomonadota</taxon>
        <taxon>Alphaproteobacteria</taxon>
        <taxon>Hyphomicrobiales</taxon>
        <taxon>Methylobacteriaceae</taxon>
        <taxon>Microvirga</taxon>
    </lineage>
</organism>
<protein>
    <recommendedName>
        <fullName evidence="1">DNA ligase (ATP)</fullName>
        <ecNumber evidence="1">6.5.1.1</ecNumber>
    </recommendedName>
</protein>
<accession>A0ABW9Z1Z9</accession>
<dbReference type="PANTHER" id="PTHR45674">
    <property type="entry name" value="DNA LIGASE 1/3 FAMILY MEMBER"/>
    <property type="match status" value="1"/>
</dbReference>
<dbReference type="CDD" id="cd07897">
    <property type="entry name" value="Adenylation_DNA_ligase_Bac1"/>
    <property type="match status" value="1"/>
</dbReference>
<dbReference type="Gene3D" id="2.40.50.140">
    <property type="entry name" value="Nucleic acid-binding proteins"/>
    <property type="match status" value="1"/>
</dbReference>
<gene>
    <name evidence="15" type="ORF">GR303_19160</name>
</gene>
<dbReference type="Gene3D" id="1.10.3260.10">
    <property type="entry name" value="DNA ligase, ATP-dependent, N-terminal domain"/>
    <property type="match status" value="1"/>
</dbReference>
<dbReference type="InterPro" id="IPR036599">
    <property type="entry name" value="DNA_ligase_N_sf"/>
</dbReference>
<dbReference type="CDD" id="cd07972">
    <property type="entry name" value="OBF_DNA_ligase_Arch_LigB"/>
    <property type="match status" value="1"/>
</dbReference>
<keyword evidence="10" id="KW-0234">DNA repair</keyword>
<proteinExistence type="predicted"/>
<dbReference type="SUPFAM" id="SSF56091">
    <property type="entry name" value="DNA ligase/mRNA capping enzyme, catalytic domain"/>
    <property type="match status" value="1"/>
</dbReference>
<dbReference type="PROSITE" id="PS50160">
    <property type="entry name" value="DNA_LIGASE_A3"/>
    <property type="match status" value="1"/>
</dbReference>
<dbReference type="NCBIfam" id="NF006701">
    <property type="entry name" value="PRK09247.1"/>
    <property type="match status" value="1"/>
</dbReference>
<comment type="caution">
    <text evidence="15">The sequence shown here is derived from an EMBL/GenBank/DDBJ whole genome shotgun (WGS) entry which is preliminary data.</text>
</comment>
<evidence type="ECO:0000259" key="14">
    <source>
        <dbReference type="PROSITE" id="PS50160"/>
    </source>
</evidence>
<evidence type="ECO:0000313" key="16">
    <source>
        <dbReference type="Proteomes" id="UP000818323"/>
    </source>
</evidence>
<dbReference type="Pfam" id="PF01068">
    <property type="entry name" value="DNA_ligase_A_M"/>
    <property type="match status" value="1"/>
</dbReference>
<dbReference type="GO" id="GO:0003910">
    <property type="term" value="F:DNA ligase (ATP) activity"/>
    <property type="evidence" value="ECO:0007669"/>
    <property type="project" value="UniProtKB-EC"/>
</dbReference>
<dbReference type="PANTHER" id="PTHR45674:SF13">
    <property type="entry name" value="DNA LIGASE-RELATED"/>
    <property type="match status" value="1"/>
</dbReference>
<name>A0ABW9Z1Z9_9HYPH</name>
<evidence type="ECO:0000256" key="9">
    <source>
        <dbReference type="ARBA" id="ARBA00023172"/>
    </source>
</evidence>